<name>A0A835PKR0_VANPL</name>
<gene>
    <name evidence="3" type="ORF">HPP92_023509</name>
</gene>
<accession>A0A835PKR0</accession>
<comment type="caution">
    <text evidence="3">The sequence shown here is derived from an EMBL/GenBank/DDBJ whole genome shotgun (WGS) entry which is preliminary data.</text>
</comment>
<evidence type="ECO:0000313" key="3">
    <source>
        <dbReference type="EMBL" id="KAG0455721.1"/>
    </source>
</evidence>
<dbReference type="InterPro" id="IPR008949">
    <property type="entry name" value="Isoprenoid_synthase_dom_sf"/>
</dbReference>
<organism evidence="3 4">
    <name type="scientific">Vanilla planifolia</name>
    <name type="common">Vanilla</name>
    <dbReference type="NCBI Taxonomy" id="51239"/>
    <lineage>
        <taxon>Eukaryota</taxon>
        <taxon>Viridiplantae</taxon>
        <taxon>Streptophyta</taxon>
        <taxon>Embryophyta</taxon>
        <taxon>Tracheophyta</taxon>
        <taxon>Spermatophyta</taxon>
        <taxon>Magnoliopsida</taxon>
        <taxon>Liliopsida</taxon>
        <taxon>Asparagales</taxon>
        <taxon>Orchidaceae</taxon>
        <taxon>Vanilloideae</taxon>
        <taxon>Vanilleae</taxon>
        <taxon>Vanilla</taxon>
    </lineage>
</organism>
<proteinExistence type="predicted"/>
<evidence type="ECO:0000313" key="4">
    <source>
        <dbReference type="Proteomes" id="UP000639772"/>
    </source>
</evidence>
<dbReference type="InterPro" id="IPR005630">
    <property type="entry name" value="Terpene_synthase_metal-bd"/>
</dbReference>
<dbReference type="Pfam" id="PF03936">
    <property type="entry name" value="Terpene_synth_C"/>
    <property type="match status" value="1"/>
</dbReference>
<dbReference type="GO" id="GO:0000287">
    <property type="term" value="F:magnesium ion binding"/>
    <property type="evidence" value="ECO:0007669"/>
    <property type="project" value="InterPro"/>
</dbReference>
<reference evidence="3 4" key="1">
    <citation type="journal article" date="2020" name="Nat. Food">
        <title>A phased Vanilla planifolia genome enables genetic improvement of flavour and production.</title>
        <authorList>
            <person name="Hasing T."/>
            <person name="Tang H."/>
            <person name="Brym M."/>
            <person name="Khazi F."/>
            <person name="Huang T."/>
            <person name="Chambers A.H."/>
        </authorList>
    </citation>
    <scope>NUCLEOTIDE SEQUENCE [LARGE SCALE GENOMIC DNA]</scope>
    <source>
        <tissue evidence="3">Leaf</tissue>
    </source>
</reference>
<evidence type="ECO:0000256" key="1">
    <source>
        <dbReference type="SAM" id="Phobius"/>
    </source>
</evidence>
<dbReference type="AlphaFoldDB" id="A0A835PKR0"/>
<dbReference type="OrthoDB" id="1877784at2759"/>
<dbReference type="Gene3D" id="1.10.600.10">
    <property type="entry name" value="Farnesyl Diphosphate Synthase"/>
    <property type="match status" value="1"/>
</dbReference>
<keyword evidence="1" id="KW-1133">Transmembrane helix</keyword>
<dbReference type="GO" id="GO:0010333">
    <property type="term" value="F:terpene synthase activity"/>
    <property type="evidence" value="ECO:0007669"/>
    <property type="project" value="InterPro"/>
</dbReference>
<feature type="domain" description="Terpene synthase metal-binding" evidence="2">
    <location>
        <begin position="27"/>
        <end position="68"/>
    </location>
</feature>
<sequence>MHKGAFLALNCSISFIINNAHMIWIFFQHDQRVDHLATTIESYMEEYNYTKDEACKKLLEMVENAWKTFNQELLLLTNIPLSLVRPIINLSQVIVLFYRDKDDYTHPQGTMRDNIKLVMLEPIFTKRGIQKYI</sequence>
<dbReference type="EMBL" id="JADCNM010000013">
    <property type="protein sequence ID" value="KAG0455721.1"/>
    <property type="molecule type" value="Genomic_DNA"/>
</dbReference>
<feature type="transmembrane region" description="Helical" evidence="1">
    <location>
        <begin position="6"/>
        <end position="27"/>
    </location>
</feature>
<evidence type="ECO:0000259" key="2">
    <source>
        <dbReference type="Pfam" id="PF03936"/>
    </source>
</evidence>
<keyword evidence="1" id="KW-0812">Transmembrane</keyword>
<dbReference type="SUPFAM" id="SSF48576">
    <property type="entry name" value="Terpenoid synthases"/>
    <property type="match status" value="1"/>
</dbReference>
<protein>
    <recommendedName>
        <fullName evidence="2">Terpene synthase metal-binding domain-containing protein</fullName>
    </recommendedName>
</protein>
<dbReference type="Proteomes" id="UP000639772">
    <property type="component" value="Chromosome 13"/>
</dbReference>
<keyword evidence="1" id="KW-0472">Membrane</keyword>